<dbReference type="InterPro" id="IPR010376">
    <property type="entry name" value="GBBH-like_N"/>
</dbReference>
<keyword evidence="13" id="KW-1185">Reference proteome</keyword>
<dbReference type="GO" id="GO:0008336">
    <property type="term" value="F:gamma-butyrobetaine dioxygenase activity"/>
    <property type="evidence" value="ECO:0007669"/>
    <property type="project" value="UniProtKB-EC"/>
</dbReference>
<protein>
    <submittedName>
        <fullName evidence="12">Gamma-butyrobetaine dioxygenase</fullName>
        <ecNumber evidence="12">1.14.11.1</ecNumber>
    </submittedName>
</protein>
<dbReference type="InterPro" id="IPR003819">
    <property type="entry name" value="TauD/TfdA-like"/>
</dbReference>
<evidence type="ECO:0000256" key="5">
    <source>
        <dbReference type="ARBA" id="ARBA00022723"/>
    </source>
</evidence>
<gene>
    <name evidence="12" type="primary">BBOX1_1</name>
    <name evidence="12" type="ORF">OS493_005958</name>
</gene>
<comment type="cofactor">
    <cofactor evidence="2">
        <name>L-ascorbate</name>
        <dbReference type="ChEBI" id="CHEBI:38290"/>
    </cofactor>
</comment>
<proteinExistence type="inferred from homology"/>
<evidence type="ECO:0000256" key="1">
    <source>
        <dbReference type="ARBA" id="ARBA00001954"/>
    </source>
</evidence>
<accession>A0A9W9YFP5</accession>
<dbReference type="EC" id="1.14.11.1" evidence="12"/>
<name>A0A9W9YFP5_9CNID</name>
<dbReference type="Proteomes" id="UP001163046">
    <property type="component" value="Unassembled WGS sequence"/>
</dbReference>
<dbReference type="InterPro" id="IPR050411">
    <property type="entry name" value="AlphaKG_dependent_hydroxylases"/>
</dbReference>
<feature type="domain" description="TauD/TfdA-like" evidence="10">
    <location>
        <begin position="96"/>
        <end position="345"/>
    </location>
</feature>
<comment type="cofactor">
    <cofactor evidence="1">
        <name>Fe(2+)</name>
        <dbReference type="ChEBI" id="CHEBI:29033"/>
    </cofactor>
</comment>
<feature type="domain" description="Gamma-butyrobetaine hydroxylase-like N-terminal" evidence="11">
    <location>
        <begin position="2"/>
        <end position="64"/>
    </location>
</feature>
<dbReference type="GO" id="GO:0005739">
    <property type="term" value="C:mitochondrion"/>
    <property type="evidence" value="ECO:0007669"/>
    <property type="project" value="TreeGrafter"/>
</dbReference>
<dbReference type="GO" id="GO:0045329">
    <property type="term" value="P:carnitine biosynthetic process"/>
    <property type="evidence" value="ECO:0007669"/>
    <property type="project" value="UniProtKB-KW"/>
</dbReference>
<sequence length="368" mass="42624">MYLRDNCRCSECFHESSLQRSFDTVGKLDPNILPEKYEVTADGEQIVLTWPDSHVSVFDSEWLHSRRLSDGEKSSYERSTLNREGVEFWDAKKLQDKIPRSDFHELMQDDRALFEWINSLHGVGIALVTNTPQKVGQAEKLCDRVGHFKTTHYGHHFEVKTKYDANNLAYTSNFLPLHIDLPYYDYIPGVQMLHCIEQAPGTGGANQFVDGFHVSQELQNKDPQKFDLLTKARFQFIDIGKDMFGDFDHQFARNTIELDENNHIVRFAFNNHVRDSIMLTASPEETVQLYQAYLTLGKMLRDPANQIEHKMTPGDMITFNNSRVLHGRSAFTVTGQGNRFLHGIYLDWDSMYSRMRVLAKKFNIPFHC</sequence>
<evidence type="ECO:0000256" key="3">
    <source>
        <dbReference type="ARBA" id="ARBA00005022"/>
    </source>
</evidence>
<dbReference type="Pfam" id="PF02668">
    <property type="entry name" value="TauD"/>
    <property type="match status" value="1"/>
</dbReference>
<evidence type="ECO:0000313" key="12">
    <source>
        <dbReference type="EMBL" id="KAJ7339557.1"/>
    </source>
</evidence>
<evidence type="ECO:0000256" key="9">
    <source>
        <dbReference type="ARBA" id="ARBA00023004"/>
    </source>
</evidence>
<organism evidence="12 13">
    <name type="scientific">Desmophyllum pertusum</name>
    <dbReference type="NCBI Taxonomy" id="174260"/>
    <lineage>
        <taxon>Eukaryota</taxon>
        <taxon>Metazoa</taxon>
        <taxon>Cnidaria</taxon>
        <taxon>Anthozoa</taxon>
        <taxon>Hexacorallia</taxon>
        <taxon>Scleractinia</taxon>
        <taxon>Caryophylliina</taxon>
        <taxon>Caryophylliidae</taxon>
        <taxon>Desmophyllum</taxon>
    </lineage>
</organism>
<dbReference type="AlphaFoldDB" id="A0A9W9YFP5"/>
<dbReference type="EMBL" id="MU827779">
    <property type="protein sequence ID" value="KAJ7339557.1"/>
    <property type="molecule type" value="Genomic_DNA"/>
</dbReference>
<dbReference type="InterPro" id="IPR042098">
    <property type="entry name" value="TauD-like_sf"/>
</dbReference>
<evidence type="ECO:0000256" key="2">
    <source>
        <dbReference type="ARBA" id="ARBA00001961"/>
    </source>
</evidence>
<dbReference type="Pfam" id="PF06155">
    <property type="entry name" value="GBBH-like_N"/>
    <property type="match status" value="1"/>
</dbReference>
<evidence type="ECO:0000256" key="6">
    <source>
        <dbReference type="ARBA" id="ARBA00022873"/>
    </source>
</evidence>
<dbReference type="GO" id="GO:0046872">
    <property type="term" value="F:metal ion binding"/>
    <property type="evidence" value="ECO:0007669"/>
    <property type="project" value="UniProtKB-KW"/>
</dbReference>
<evidence type="ECO:0000256" key="8">
    <source>
        <dbReference type="ARBA" id="ARBA00023002"/>
    </source>
</evidence>
<evidence type="ECO:0000259" key="11">
    <source>
        <dbReference type="Pfam" id="PF06155"/>
    </source>
</evidence>
<dbReference type="OrthoDB" id="406634at2759"/>
<evidence type="ECO:0000313" key="13">
    <source>
        <dbReference type="Proteomes" id="UP001163046"/>
    </source>
</evidence>
<keyword evidence="6" id="KW-0124">Carnitine biosynthesis</keyword>
<evidence type="ECO:0000256" key="7">
    <source>
        <dbReference type="ARBA" id="ARBA00022964"/>
    </source>
</evidence>
<dbReference type="CDD" id="cd00250">
    <property type="entry name" value="CAS_like"/>
    <property type="match status" value="1"/>
</dbReference>
<keyword evidence="8 12" id="KW-0560">Oxidoreductase</keyword>
<keyword evidence="5" id="KW-0479">Metal-binding</keyword>
<keyword evidence="7 12" id="KW-0223">Dioxygenase</keyword>
<comment type="similarity">
    <text evidence="4">Belongs to the gamma-BBH/TMLD family.</text>
</comment>
<dbReference type="Gene3D" id="3.60.130.10">
    <property type="entry name" value="Clavaminate synthase-like"/>
    <property type="match status" value="1"/>
</dbReference>
<keyword evidence="9" id="KW-0408">Iron</keyword>
<comment type="pathway">
    <text evidence="3">Amine and polyamine biosynthesis; carnitine biosynthesis.</text>
</comment>
<evidence type="ECO:0000256" key="4">
    <source>
        <dbReference type="ARBA" id="ARBA00008654"/>
    </source>
</evidence>
<dbReference type="PANTHER" id="PTHR10696">
    <property type="entry name" value="GAMMA-BUTYROBETAINE HYDROXYLASE-RELATED"/>
    <property type="match status" value="1"/>
</dbReference>
<evidence type="ECO:0000259" key="10">
    <source>
        <dbReference type="Pfam" id="PF02668"/>
    </source>
</evidence>
<dbReference type="FunFam" id="3.60.130.10:FF:000001">
    <property type="entry name" value="Trimethyllysine dioxygenase, mitochondrial"/>
    <property type="match status" value="1"/>
</dbReference>
<dbReference type="PANTHER" id="PTHR10696:SF33">
    <property type="entry name" value="GAMMA-BUTYROBETAINE DIOXYGENASE"/>
    <property type="match status" value="1"/>
</dbReference>
<comment type="caution">
    <text evidence="12">The sequence shown here is derived from an EMBL/GenBank/DDBJ whole genome shotgun (WGS) entry which is preliminary data.</text>
</comment>
<reference evidence="12" key="1">
    <citation type="submission" date="2023-01" db="EMBL/GenBank/DDBJ databases">
        <title>Genome assembly of the deep-sea coral Lophelia pertusa.</title>
        <authorList>
            <person name="Herrera S."/>
            <person name="Cordes E."/>
        </authorList>
    </citation>
    <scope>NUCLEOTIDE SEQUENCE</scope>
    <source>
        <strain evidence="12">USNM1676648</strain>
        <tissue evidence="12">Polyp</tissue>
    </source>
</reference>
<dbReference type="SUPFAM" id="SSF51197">
    <property type="entry name" value="Clavaminate synthase-like"/>
    <property type="match status" value="1"/>
</dbReference>